<reference evidence="2" key="1">
    <citation type="submission" date="2022-02" db="EMBL/GenBank/DDBJ databases">
        <title>Coral-associated bacteria.</title>
        <authorList>
            <person name="Tang K."/>
            <person name="Wang X."/>
        </authorList>
    </citation>
    <scope>NUCLEOTIDE SEQUENCE</scope>
    <source>
        <strain evidence="2">SCSIO 43006</strain>
    </source>
</reference>
<evidence type="ECO:0000256" key="1">
    <source>
        <dbReference type="SAM" id="SignalP"/>
    </source>
</evidence>
<dbReference type="PROSITE" id="PS51257">
    <property type="entry name" value="PROKAR_LIPOPROTEIN"/>
    <property type="match status" value="1"/>
</dbReference>
<keyword evidence="3" id="KW-1185">Reference proteome</keyword>
<feature type="chain" id="PRO_5046682489" evidence="1">
    <location>
        <begin position="21"/>
        <end position="170"/>
    </location>
</feature>
<evidence type="ECO:0000313" key="2">
    <source>
        <dbReference type="EMBL" id="USD23361.1"/>
    </source>
</evidence>
<gene>
    <name evidence="2" type="ORF">MJO52_09550</name>
</gene>
<name>A0ABY4VIZ3_9GAMM</name>
<accession>A0ABY4VIZ3</accession>
<protein>
    <submittedName>
        <fullName evidence="2">Uncharacterized protein</fullName>
    </submittedName>
</protein>
<dbReference type="Proteomes" id="UP001055658">
    <property type="component" value="Chromosome"/>
</dbReference>
<feature type="signal peptide" evidence="1">
    <location>
        <begin position="1"/>
        <end position="20"/>
    </location>
</feature>
<proteinExistence type="predicted"/>
<dbReference type="EMBL" id="CP092418">
    <property type="protein sequence ID" value="USD23361.1"/>
    <property type="molecule type" value="Genomic_DNA"/>
</dbReference>
<keyword evidence="1" id="KW-0732">Signal</keyword>
<evidence type="ECO:0000313" key="3">
    <source>
        <dbReference type="Proteomes" id="UP001055658"/>
    </source>
</evidence>
<dbReference type="RefSeq" id="WP_252085708.1">
    <property type="nucleotide sequence ID" value="NZ_CP092418.1"/>
</dbReference>
<sequence>MARSLIVLIVLLCGCSQAQSDAGHSDLNGKVSGFMDGAESTLIKLIPEIRNYSNGEPVYTDKFLCSIDPDTNEREKYYFIKNSLLLMTGEEFPCERGIDAYRRYFTLEDEALYWVSLASGNERFLNYFERLNGVCKLSERYPESLEFLKYRGHKDIAERLEIKWLGCDRQ</sequence>
<organism evidence="2 3">
    <name type="scientific">Microbulbifer variabilis</name>
    <dbReference type="NCBI Taxonomy" id="266805"/>
    <lineage>
        <taxon>Bacteria</taxon>
        <taxon>Pseudomonadati</taxon>
        <taxon>Pseudomonadota</taxon>
        <taxon>Gammaproteobacteria</taxon>
        <taxon>Cellvibrionales</taxon>
        <taxon>Microbulbiferaceae</taxon>
        <taxon>Microbulbifer</taxon>
    </lineage>
</organism>